<organism evidence="1 2">
    <name type="scientific">Streptomyces humicola</name>
    <dbReference type="NCBI Taxonomy" id="2953240"/>
    <lineage>
        <taxon>Bacteria</taxon>
        <taxon>Bacillati</taxon>
        <taxon>Actinomycetota</taxon>
        <taxon>Actinomycetes</taxon>
        <taxon>Kitasatosporales</taxon>
        <taxon>Streptomycetaceae</taxon>
        <taxon>Streptomyces</taxon>
    </lineage>
</organism>
<keyword evidence="2" id="KW-1185">Reference proteome</keyword>
<protein>
    <submittedName>
        <fullName evidence="1">Uncharacterized protein</fullName>
    </submittedName>
</protein>
<reference evidence="1" key="1">
    <citation type="submission" date="2022-06" db="EMBL/GenBank/DDBJ databases">
        <title>Draft genome sequence of Streptomyces sp. RB6PN25 isolated from peat swamp forest in Thailand.</title>
        <authorList>
            <person name="Duangmal K."/>
            <person name="Klaysubun C."/>
        </authorList>
    </citation>
    <scope>NUCLEOTIDE SEQUENCE</scope>
    <source>
        <strain evidence="1">RB6PN25</strain>
    </source>
</reference>
<dbReference type="RefSeq" id="WP_255919549.1">
    <property type="nucleotide sequence ID" value="NZ_JANFNG010000004.1"/>
</dbReference>
<comment type="caution">
    <text evidence="1">The sequence shown here is derived from an EMBL/GenBank/DDBJ whole genome shotgun (WGS) entry which is preliminary data.</text>
</comment>
<evidence type="ECO:0000313" key="1">
    <source>
        <dbReference type="EMBL" id="MCQ4080648.1"/>
    </source>
</evidence>
<accession>A0ABT1PU38</accession>
<gene>
    <name evidence="1" type="ORF">NGB36_08550</name>
</gene>
<proteinExistence type="predicted"/>
<evidence type="ECO:0000313" key="2">
    <source>
        <dbReference type="Proteomes" id="UP001057702"/>
    </source>
</evidence>
<name>A0ABT1PU38_9ACTN</name>
<dbReference type="EMBL" id="JANFNG010000004">
    <property type="protein sequence ID" value="MCQ4080648.1"/>
    <property type="molecule type" value="Genomic_DNA"/>
</dbReference>
<sequence>MADFDFPEDLLELQRALRNVAAELNDLLMRLPHRAMPMPERYADFRGVEHEASPGWTEEQQAQVDALRLRRSELAGAVLGHEFWTTLSGPDVLKARMQLKHVDEE</sequence>
<dbReference type="Proteomes" id="UP001057702">
    <property type="component" value="Unassembled WGS sequence"/>
</dbReference>